<dbReference type="PANTHER" id="PTHR43390:SF1">
    <property type="entry name" value="CHLOROPLAST PROCESSING PEPTIDASE"/>
    <property type="match status" value="1"/>
</dbReference>
<feature type="transmembrane region" description="Helical" evidence="7">
    <location>
        <begin position="67"/>
        <end position="88"/>
    </location>
</feature>
<feature type="active site" evidence="6">
    <location>
        <position position="192"/>
    </location>
</feature>
<dbReference type="PROSITE" id="PS00760">
    <property type="entry name" value="SPASE_I_2"/>
    <property type="match status" value="1"/>
</dbReference>
<evidence type="ECO:0000256" key="8">
    <source>
        <dbReference type="SAM" id="MobiDB-lite"/>
    </source>
</evidence>
<organism evidence="10 11">
    <name type="scientific">Stieleria varia</name>
    <dbReference type="NCBI Taxonomy" id="2528005"/>
    <lineage>
        <taxon>Bacteria</taxon>
        <taxon>Pseudomonadati</taxon>
        <taxon>Planctomycetota</taxon>
        <taxon>Planctomycetia</taxon>
        <taxon>Pirellulales</taxon>
        <taxon>Pirellulaceae</taxon>
        <taxon>Stieleria</taxon>
    </lineage>
</organism>
<evidence type="ECO:0000256" key="3">
    <source>
        <dbReference type="ARBA" id="ARBA00013208"/>
    </source>
</evidence>
<reference evidence="10 11" key="1">
    <citation type="submission" date="2019-02" db="EMBL/GenBank/DDBJ databases">
        <title>Deep-cultivation of Planctomycetes and their phenomic and genomic characterization uncovers novel biology.</title>
        <authorList>
            <person name="Wiegand S."/>
            <person name="Jogler M."/>
            <person name="Boedeker C."/>
            <person name="Pinto D."/>
            <person name="Vollmers J."/>
            <person name="Rivas-Marin E."/>
            <person name="Kohn T."/>
            <person name="Peeters S.H."/>
            <person name="Heuer A."/>
            <person name="Rast P."/>
            <person name="Oberbeckmann S."/>
            <person name="Bunk B."/>
            <person name="Jeske O."/>
            <person name="Meyerdierks A."/>
            <person name="Storesund J.E."/>
            <person name="Kallscheuer N."/>
            <person name="Luecker S."/>
            <person name="Lage O.M."/>
            <person name="Pohl T."/>
            <person name="Merkel B.J."/>
            <person name="Hornburger P."/>
            <person name="Mueller R.-W."/>
            <person name="Bruemmer F."/>
            <person name="Labrenz M."/>
            <person name="Spormann A.M."/>
            <person name="Op Den Camp H."/>
            <person name="Overmann J."/>
            <person name="Amann R."/>
            <person name="Jetten M.S.M."/>
            <person name="Mascher T."/>
            <person name="Medema M.H."/>
            <person name="Devos D.P."/>
            <person name="Kaster A.-K."/>
            <person name="Ovreas L."/>
            <person name="Rohde M."/>
            <person name="Galperin M.Y."/>
            <person name="Jogler C."/>
        </authorList>
    </citation>
    <scope>NUCLEOTIDE SEQUENCE [LARGE SCALE GENOMIC DNA]</scope>
    <source>
        <strain evidence="10 11">Pla52n</strain>
    </source>
</reference>
<dbReference type="Gene3D" id="2.10.109.10">
    <property type="entry name" value="Umud Fragment, subunit A"/>
    <property type="match status" value="2"/>
</dbReference>
<dbReference type="GO" id="GO:0004252">
    <property type="term" value="F:serine-type endopeptidase activity"/>
    <property type="evidence" value="ECO:0007669"/>
    <property type="project" value="InterPro"/>
</dbReference>
<dbReference type="Proteomes" id="UP000320176">
    <property type="component" value="Unassembled WGS sequence"/>
</dbReference>
<evidence type="ECO:0000256" key="2">
    <source>
        <dbReference type="ARBA" id="ARBA00009370"/>
    </source>
</evidence>
<protein>
    <recommendedName>
        <fullName evidence="4 7">Signal peptidase I</fullName>
        <ecNumber evidence="3 7">3.4.21.89</ecNumber>
    </recommendedName>
</protein>
<dbReference type="GO" id="GO:0006465">
    <property type="term" value="P:signal peptide processing"/>
    <property type="evidence" value="ECO:0007669"/>
    <property type="project" value="InterPro"/>
</dbReference>
<dbReference type="GO" id="GO:0009003">
    <property type="term" value="F:signal peptidase activity"/>
    <property type="evidence" value="ECO:0007669"/>
    <property type="project" value="UniProtKB-EC"/>
</dbReference>
<dbReference type="CDD" id="cd06530">
    <property type="entry name" value="S26_SPase_I"/>
    <property type="match status" value="1"/>
</dbReference>
<feature type="compositionally biased region" description="Basic and acidic residues" evidence="8">
    <location>
        <begin position="29"/>
        <end position="46"/>
    </location>
</feature>
<proteinExistence type="inferred from homology"/>
<feature type="domain" description="Peptidase S26" evidence="9">
    <location>
        <begin position="154"/>
        <end position="211"/>
    </location>
</feature>
<evidence type="ECO:0000313" key="11">
    <source>
        <dbReference type="Proteomes" id="UP000320176"/>
    </source>
</evidence>
<evidence type="ECO:0000313" key="10">
    <source>
        <dbReference type="EMBL" id="TWU04230.1"/>
    </source>
</evidence>
<dbReference type="InterPro" id="IPR000223">
    <property type="entry name" value="Pept_S26A_signal_pept_1"/>
</dbReference>
<feature type="active site" evidence="6">
    <location>
        <position position="92"/>
    </location>
</feature>
<keyword evidence="5 7" id="KW-0378">Hydrolase</keyword>
<keyword evidence="7" id="KW-0472">Membrane</keyword>
<comment type="subcellular location">
    <subcellularLocation>
        <location evidence="7">Membrane</location>
        <topology evidence="7">Single-pass type II membrane protein</topology>
    </subcellularLocation>
</comment>
<dbReference type="EC" id="3.4.21.89" evidence="3 7"/>
<dbReference type="GO" id="GO:0016020">
    <property type="term" value="C:membrane"/>
    <property type="evidence" value="ECO:0007669"/>
    <property type="project" value="UniProtKB-SubCell"/>
</dbReference>
<keyword evidence="11" id="KW-1185">Reference proteome</keyword>
<comment type="catalytic activity">
    <reaction evidence="1 7">
        <text>Cleavage of hydrophobic, N-terminal signal or leader sequences from secreted and periplasmic proteins.</text>
        <dbReference type="EC" id="3.4.21.89"/>
    </reaction>
</comment>
<evidence type="ECO:0000256" key="1">
    <source>
        <dbReference type="ARBA" id="ARBA00000677"/>
    </source>
</evidence>
<dbReference type="InterPro" id="IPR019757">
    <property type="entry name" value="Pept_S26A_signal_pept_1_Lys-AS"/>
</dbReference>
<evidence type="ECO:0000256" key="6">
    <source>
        <dbReference type="PIRSR" id="PIRSR600223-1"/>
    </source>
</evidence>
<gene>
    <name evidence="10" type="primary">lepB</name>
    <name evidence="10" type="ORF">Pla52n_22690</name>
</gene>
<comment type="similarity">
    <text evidence="2 7">Belongs to the peptidase S26 family.</text>
</comment>
<dbReference type="PANTHER" id="PTHR43390">
    <property type="entry name" value="SIGNAL PEPTIDASE I"/>
    <property type="match status" value="1"/>
</dbReference>
<evidence type="ECO:0000256" key="4">
    <source>
        <dbReference type="ARBA" id="ARBA00019232"/>
    </source>
</evidence>
<keyword evidence="7" id="KW-0645">Protease</keyword>
<dbReference type="SUPFAM" id="SSF51306">
    <property type="entry name" value="LexA/Signal peptidase"/>
    <property type="match status" value="2"/>
</dbReference>
<dbReference type="Pfam" id="PF10502">
    <property type="entry name" value="Peptidase_S26"/>
    <property type="match status" value="1"/>
</dbReference>
<dbReference type="EMBL" id="SJPN01000003">
    <property type="protein sequence ID" value="TWU04230.1"/>
    <property type="molecule type" value="Genomic_DNA"/>
</dbReference>
<dbReference type="AlphaFoldDB" id="A0A5C6AWW1"/>
<accession>A0A5C6AWW1</accession>
<comment type="caution">
    <text evidence="10">The sequence shown here is derived from an EMBL/GenBank/DDBJ whole genome shotgun (WGS) entry which is preliminary data.</text>
</comment>
<feature type="compositionally biased region" description="Polar residues" evidence="8">
    <location>
        <begin position="13"/>
        <end position="26"/>
    </location>
</feature>
<keyword evidence="7" id="KW-1133">Transmembrane helix</keyword>
<evidence type="ECO:0000259" key="9">
    <source>
        <dbReference type="Pfam" id="PF10502"/>
    </source>
</evidence>
<dbReference type="NCBIfam" id="TIGR02227">
    <property type="entry name" value="sigpep_I_bact"/>
    <property type="match status" value="1"/>
</dbReference>
<name>A0A5C6AWW1_9BACT</name>
<dbReference type="InterPro" id="IPR036286">
    <property type="entry name" value="LexA/Signal_pep-like_sf"/>
</dbReference>
<feature type="region of interest" description="Disordered" evidence="8">
    <location>
        <begin position="1"/>
        <end position="46"/>
    </location>
</feature>
<sequence length="696" mass="77424">MSRKSKRSESSSNAGETSAQPQSEAAGSSEKRDQRKAGDVPVKDTRDPAVIRAEAIRTSGQRETIEAIVVAFILAMLFRAFIAEAFVIPTGSMAPTLMGAHKDLECQQCGQSFQVGASKERREQRQVSTVVAGMCPNCRYVNSLDLKDAPDHGTFNGDRILVSKFAYTIADPERWDVIVFKFPGNPKQNYIKRLVGLPGETLRIQHGDVYARPLGDSSGNAEQATETILRKPVDKLLAMQHHVYDSDRQSELLIQSGYPSRIQPWAENTSEPPTDSWTVKQSADGLTAQLKANDDELHWLRYFHRWPRPEQWATAKANGDLRDVEPYSCGAITDFYAYDCYINVHSSTIYSEYPVTSTGLIGGGFNGTFRDDYVSGGDLDTLQGRASFGESDRAYTGQHWVGDLIMDSEIELGSDCKELLLELIESGVKYQCSVDLATGKATLKIDDGQTRPFTAADGTESTSPTAATSLRAGRTANVRMSNCDDQLLLWVDNKLVSFDGPTTFDSLRYRPADEASPRYQPGVHPLDAAPVGLAVRGGSATVHHVGVSRDMYYIAANVDSRGIFDYDIDELSGIVGQNLHPYQAVRDIQDMMSQPETWDQIDVWKSRRSIAFDLQADQFFPMGDNSPESLDARLWANAKRVGGLPDRYREKAYTFSEAEYVPRDLLVGKALAVFWPHHWRSPLPITPNFKRMRLIR</sequence>
<evidence type="ECO:0000256" key="7">
    <source>
        <dbReference type="RuleBase" id="RU362042"/>
    </source>
</evidence>
<dbReference type="InterPro" id="IPR019533">
    <property type="entry name" value="Peptidase_S26"/>
</dbReference>
<dbReference type="RefSeq" id="WP_197454520.1">
    <property type="nucleotide sequence ID" value="NZ_CP151726.1"/>
</dbReference>
<evidence type="ECO:0000256" key="5">
    <source>
        <dbReference type="ARBA" id="ARBA00022801"/>
    </source>
</evidence>
<keyword evidence="7" id="KW-0812">Transmembrane</keyword>